<reference evidence="3" key="1">
    <citation type="submission" date="2013-10" db="EMBL/GenBank/DDBJ databases">
        <title>Genomic analysis of the causative agents of coccidiosis in chickens.</title>
        <authorList>
            <person name="Reid A.J."/>
            <person name="Blake D."/>
            <person name="Billington K."/>
            <person name="Browne H."/>
            <person name="Dunn M."/>
            <person name="Hung S."/>
            <person name="Kawahara F."/>
            <person name="Miranda-Saavedra D."/>
            <person name="Mourier T."/>
            <person name="Nagra H."/>
            <person name="Otto T.D."/>
            <person name="Rawlings N."/>
            <person name="Sanchez A."/>
            <person name="Sanders M."/>
            <person name="Subramaniam C."/>
            <person name="Tay Y."/>
            <person name="Dear P."/>
            <person name="Doerig C."/>
            <person name="Gruber A."/>
            <person name="Parkinson J."/>
            <person name="Shirley M."/>
            <person name="Wan K.L."/>
            <person name="Berriman M."/>
            <person name="Tomley F."/>
            <person name="Pain A."/>
        </authorList>
    </citation>
    <scope>NUCLEOTIDE SEQUENCE [LARGE SCALE GENOMIC DNA]</scope>
    <source>
        <strain evidence="3">Houghton</strain>
    </source>
</reference>
<dbReference type="Proteomes" id="UP000018201">
    <property type="component" value="Unassembled WGS sequence"/>
</dbReference>
<evidence type="ECO:0000256" key="2">
    <source>
        <dbReference type="SAM" id="Phobius"/>
    </source>
</evidence>
<reference evidence="3" key="2">
    <citation type="submission" date="2013-10" db="EMBL/GenBank/DDBJ databases">
        <authorList>
            <person name="Aslett M."/>
        </authorList>
    </citation>
    <scope>NUCLEOTIDE SEQUENCE [LARGE SCALE GENOMIC DNA]</scope>
    <source>
        <strain evidence="3">Houghton</strain>
    </source>
</reference>
<evidence type="ECO:0000256" key="1">
    <source>
        <dbReference type="SAM" id="MobiDB-lite"/>
    </source>
</evidence>
<name>U6G4B0_9EIME</name>
<evidence type="ECO:0008006" key="5">
    <source>
        <dbReference type="Google" id="ProtNLM"/>
    </source>
</evidence>
<dbReference type="VEuPathDB" id="ToxoDB:EPH_0001590"/>
<proteinExistence type="predicted"/>
<feature type="region of interest" description="Disordered" evidence="1">
    <location>
        <begin position="1"/>
        <end position="20"/>
    </location>
</feature>
<keyword evidence="4" id="KW-1185">Reference proteome</keyword>
<dbReference type="EMBL" id="HG689815">
    <property type="protein sequence ID" value="CDI74138.1"/>
    <property type="molecule type" value="Genomic_DNA"/>
</dbReference>
<protein>
    <recommendedName>
        <fullName evidence="5">Transmembrane protein</fullName>
    </recommendedName>
</protein>
<gene>
    <name evidence="3" type="ORF">EPH_0001590</name>
</gene>
<dbReference type="AlphaFoldDB" id="U6G4B0"/>
<organism evidence="3 4">
    <name type="scientific">Eimeria praecox</name>
    <dbReference type="NCBI Taxonomy" id="51316"/>
    <lineage>
        <taxon>Eukaryota</taxon>
        <taxon>Sar</taxon>
        <taxon>Alveolata</taxon>
        <taxon>Apicomplexa</taxon>
        <taxon>Conoidasida</taxon>
        <taxon>Coccidia</taxon>
        <taxon>Eucoccidiorida</taxon>
        <taxon>Eimeriorina</taxon>
        <taxon>Eimeriidae</taxon>
        <taxon>Eimeria</taxon>
    </lineage>
</organism>
<evidence type="ECO:0000313" key="4">
    <source>
        <dbReference type="Proteomes" id="UP000018201"/>
    </source>
</evidence>
<keyword evidence="2" id="KW-1133">Transmembrane helix</keyword>
<accession>U6G4B0</accession>
<keyword evidence="2" id="KW-0812">Transmembrane</keyword>
<sequence>MESTGESRTVAGSWGDGYPTEDAAVTRTLLFDYAHADSFSANLDSSAVSVASISASAVPAAFSPTETIHETAAPPPPSPQKNNDKKRCAPPVLGAAAMVFVACLALLTFRPVGALKGRKTEASPPREQQQLVRTSDDRALLRQLKELEKLQPLAAWLAGIVDSGESLSALQNFRKCVEGAKQVQEEASSGSLKSWGLPASVMKEALDRGVSELSHLLELTRQHGLSLAQKTLAVSVHSTLSEHEVNAVGQIDIAISASLAFHLENIDIACRAFKRRAAQAEEELQRLPAFNGLEDRQLLRAVASQVEFIKAAHETVEVGKRCVSGLSSTANAVMLSRVVRDQLRIFRECRDLLQEQRALCRGEIERQQSFREDNRDVLRRLEAIESMLDRGDRLLPIYWAKIEQLQRSTDILCAQGAVQQVVGVGNDLQAIVEAVESSIHAIPGVAGAAEASENSGVQRTLKALASRATEEAAAASKRVADILKEVQLGELFSSSVGETQVQEQNEGSATQTVINPAMLKLVAESLEQLEYNSKRNSRQFMIAAAGTPKELAAAVKRATRTTEVLAQEAEMLWLHSQFLHSVEQDMQLSARLARRAAALLGAGASNILGETLATIKLPPLKRKQMEAVLSQMRLAKDTAMSQWTLGDLVVTAATMKDAALDLSLMIEEHYQN</sequence>
<evidence type="ECO:0000313" key="3">
    <source>
        <dbReference type="EMBL" id="CDI74138.1"/>
    </source>
</evidence>
<dbReference type="OrthoDB" id="347769at2759"/>
<keyword evidence="2" id="KW-0472">Membrane</keyword>
<feature type="transmembrane region" description="Helical" evidence="2">
    <location>
        <begin position="88"/>
        <end position="109"/>
    </location>
</feature>